<keyword evidence="2" id="KW-1185">Reference proteome</keyword>
<dbReference type="EMBL" id="KZ084089">
    <property type="protein sequence ID" value="OSD06885.1"/>
    <property type="molecule type" value="Genomic_DNA"/>
</dbReference>
<evidence type="ECO:0000313" key="1">
    <source>
        <dbReference type="EMBL" id="OSD06885.1"/>
    </source>
</evidence>
<proteinExistence type="predicted"/>
<dbReference type="AlphaFoldDB" id="A0A1Y2J0F0"/>
<gene>
    <name evidence="1" type="ORF">PYCCODRAFT_777017</name>
</gene>
<sequence>MHGCQACAACGIHTVLPKLLYQSALRATLQRQTSGTLRTHIRRRTQVRMVRNPQPVVYDPWEVGSLPGTSSSVLSNRCLQLLSCVPVWQYPAHVAFVLPATPTRTSSLLHDQTFLIVMSSAVANVNSADVGLRDSTEHVLRDRIPGSGSPSVPHGPSCPAVPLALPPDLALELIPTCSLRL</sequence>
<accession>A0A1Y2J0F0</accession>
<dbReference type="Proteomes" id="UP000193067">
    <property type="component" value="Unassembled WGS sequence"/>
</dbReference>
<organism evidence="1 2">
    <name type="scientific">Trametes coccinea (strain BRFM310)</name>
    <name type="common">Pycnoporus coccineus</name>
    <dbReference type="NCBI Taxonomy" id="1353009"/>
    <lineage>
        <taxon>Eukaryota</taxon>
        <taxon>Fungi</taxon>
        <taxon>Dikarya</taxon>
        <taxon>Basidiomycota</taxon>
        <taxon>Agaricomycotina</taxon>
        <taxon>Agaricomycetes</taxon>
        <taxon>Polyporales</taxon>
        <taxon>Polyporaceae</taxon>
        <taxon>Trametes</taxon>
    </lineage>
</organism>
<name>A0A1Y2J0F0_TRAC3</name>
<evidence type="ECO:0000313" key="2">
    <source>
        <dbReference type="Proteomes" id="UP000193067"/>
    </source>
</evidence>
<protein>
    <submittedName>
        <fullName evidence="1">Uncharacterized protein</fullName>
    </submittedName>
</protein>
<reference evidence="1 2" key="1">
    <citation type="journal article" date="2015" name="Biotechnol. Biofuels">
        <title>Enhanced degradation of softwood versus hardwood by the white-rot fungus Pycnoporus coccineus.</title>
        <authorList>
            <person name="Couturier M."/>
            <person name="Navarro D."/>
            <person name="Chevret D."/>
            <person name="Henrissat B."/>
            <person name="Piumi F."/>
            <person name="Ruiz-Duenas F.J."/>
            <person name="Martinez A.T."/>
            <person name="Grigoriev I.V."/>
            <person name="Riley R."/>
            <person name="Lipzen A."/>
            <person name="Berrin J.G."/>
            <person name="Master E.R."/>
            <person name="Rosso M.N."/>
        </authorList>
    </citation>
    <scope>NUCLEOTIDE SEQUENCE [LARGE SCALE GENOMIC DNA]</scope>
    <source>
        <strain evidence="1 2">BRFM310</strain>
    </source>
</reference>